<evidence type="ECO:0000313" key="2">
    <source>
        <dbReference type="Proteomes" id="UP000054166"/>
    </source>
</evidence>
<dbReference type="AlphaFoldDB" id="A0A0C3CEG7"/>
<dbReference type="InParanoid" id="A0A0C3CEG7"/>
<keyword evidence="2" id="KW-1185">Reference proteome</keyword>
<gene>
    <name evidence="1" type="ORF">PILCRDRAFT_814001</name>
</gene>
<dbReference type="EMBL" id="KN832977">
    <property type="protein sequence ID" value="KIM88097.1"/>
    <property type="molecule type" value="Genomic_DNA"/>
</dbReference>
<evidence type="ECO:0000313" key="1">
    <source>
        <dbReference type="EMBL" id="KIM88097.1"/>
    </source>
</evidence>
<dbReference type="OrthoDB" id="3021143at2759"/>
<protein>
    <submittedName>
        <fullName evidence="1">Uncharacterized protein</fullName>
    </submittedName>
</protein>
<dbReference type="HOGENOM" id="CLU_033651_3_0_1"/>
<reference evidence="2" key="2">
    <citation type="submission" date="2015-01" db="EMBL/GenBank/DDBJ databases">
        <title>Evolutionary Origins and Diversification of the Mycorrhizal Mutualists.</title>
        <authorList>
            <consortium name="DOE Joint Genome Institute"/>
            <consortium name="Mycorrhizal Genomics Consortium"/>
            <person name="Kohler A."/>
            <person name="Kuo A."/>
            <person name="Nagy L.G."/>
            <person name="Floudas D."/>
            <person name="Copeland A."/>
            <person name="Barry K.W."/>
            <person name="Cichocki N."/>
            <person name="Veneault-Fourrey C."/>
            <person name="LaButti K."/>
            <person name="Lindquist E.A."/>
            <person name="Lipzen A."/>
            <person name="Lundell T."/>
            <person name="Morin E."/>
            <person name="Murat C."/>
            <person name="Riley R."/>
            <person name="Ohm R."/>
            <person name="Sun H."/>
            <person name="Tunlid A."/>
            <person name="Henrissat B."/>
            <person name="Grigoriev I.V."/>
            <person name="Hibbett D.S."/>
            <person name="Martin F."/>
        </authorList>
    </citation>
    <scope>NUCLEOTIDE SEQUENCE [LARGE SCALE GENOMIC DNA]</scope>
    <source>
        <strain evidence="2">F 1598</strain>
    </source>
</reference>
<accession>A0A0C3CEG7</accession>
<proteinExistence type="predicted"/>
<organism evidence="1 2">
    <name type="scientific">Piloderma croceum (strain F 1598)</name>
    <dbReference type="NCBI Taxonomy" id="765440"/>
    <lineage>
        <taxon>Eukaryota</taxon>
        <taxon>Fungi</taxon>
        <taxon>Dikarya</taxon>
        <taxon>Basidiomycota</taxon>
        <taxon>Agaricomycotina</taxon>
        <taxon>Agaricomycetes</taxon>
        <taxon>Agaricomycetidae</taxon>
        <taxon>Atheliales</taxon>
        <taxon>Atheliaceae</taxon>
        <taxon>Piloderma</taxon>
    </lineage>
</organism>
<name>A0A0C3CEG7_PILCF</name>
<reference evidence="1 2" key="1">
    <citation type="submission" date="2014-04" db="EMBL/GenBank/DDBJ databases">
        <authorList>
            <consortium name="DOE Joint Genome Institute"/>
            <person name="Kuo A."/>
            <person name="Tarkka M."/>
            <person name="Buscot F."/>
            <person name="Kohler A."/>
            <person name="Nagy L.G."/>
            <person name="Floudas D."/>
            <person name="Copeland A."/>
            <person name="Barry K.W."/>
            <person name="Cichocki N."/>
            <person name="Veneault-Fourrey C."/>
            <person name="LaButti K."/>
            <person name="Lindquist E.A."/>
            <person name="Lipzen A."/>
            <person name="Lundell T."/>
            <person name="Morin E."/>
            <person name="Murat C."/>
            <person name="Sun H."/>
            <person name="Tunlid A."/>
            <person name="Henrissat B."/>
            <person name="Grigoriev I.V."/>
            <person name="Hibbett D.S."/>
            <person name="Martin F."/>
            <person name="Nordberg H.P."/>
            <person name="Cantor M.N."/>
            <person name="Hua S.X."/>
        </authorList>
    </citation>
    <scope>NUCLEOTIDE SEQUENCE [LARGE SCALE GENOMIC DNA]</scope>
    <source>
        <strain evidence="1 2">F 1598</strain>
    </source>
</reference>
<sequence length="326" mass="37073">MSMQHNELLRLKSMVADSNNSDSESTSSDATIKADQETDLKYLYYRLFTNEIGITPKQPAFVANPYLGRVRRNSIAPPQTVLQLKQRLCYIERTGQSSNSILYRSASNQSPMDDGDRMHATLGSMDQPLELVVKVIMTLKPTEAYPQPQYIYYCLYTEYDIIEPKQAFKTYADGSPSIARIDINLIPPLHNLDAVIRCISYVEEWLPCVWHQLFTSIVSASPIDDLDVWGMQRGCPGSLLERPLICVKSAGMVRQLEISSKYVTLYLPHSGSVLIQHHNRPIYTDGVIRRELLSASDSEKCSVYRAWYAVEGRRGLIKTRDVRQIL</sequence>
<dbReference type="Proteomes" id="UP000054166">
    <property type="component" value="Unassembled WGS sequence"/>
</dbReference>